<dbReference type="Pfam" id="PF19269">
    <property type="entry name" value="Anticodon_2"/>
    <property type="match status" value="1"/>
</dbReference>
<dbReference type="InterPro" id="IPR045462">
    <property type="entry name" value="aa-tRNA-synth_I_cd-bd"/>
</dbReference>
<dbReference type="GO" id="GO:0000049">
    <property type="term" value="F:tRNA binding"/>
    <property type="evidence" value="ECO:0007669"/>
    <property type="project" value="InterPro"/>
</dbReference>
<evidence type="ECO:0000256" key="3">
    <source>
        <dbReference type="ARBA" id="ARBA00022598"/>
    </source>
</evidence>
<proteinExistence type="inferred from homology"/>
<name>A0A2W5L2C6_SPHMC</name>
<dbReference type="InterPro" id="IPR001412">
    <property type="entry name" value="aa-tRNA-synth_I_CS"/>
</dbReference>
<dbReference type="InterPro" id="IPR008925">
    <property type="entry name" value="aa_tRNA-synth_I_cd-bd_sf"/>
</dbReference>
<dbReference type="SUPFAM" id="SSF48163">
    <property type="entry name" value="An anticodon-binding domain of class I aminoacyl-tRNA synthetases"/>
    <property type="match status" value="1"/>
</dbReference>
<dbReference type="SUPFAM" id="SSF52374">
    <property type="entry name" value="Nucleotidylyl transferase"/>
    <property type="match status" value="1"/>
</dbReference>
<comment type="catalytic activity">
    <reaction evidence="8">
        <text>tRNA(Glu) + L-glutamate + ATP = L-glutamyl-tRNA(Glu) + AMP + diphosphate</text>
        <dbReference type="Rhea" id="RHEA:23540"/>
        <dbReference type="Rhea" id="RHEA-COMP:9663"/>
        <dbReference type="Rhea" id="RHEA-COMP:9680"/>
        <dbReference type="ChEBI" id="CHEBI:29985"/>
        <dbReference type="ChEBI" id="CHEBI:30616"/>
        <dbReference type="ChEBI" id="CHEBI:33019"/>
        <dbReference type="ChEBI" id="CHEBI:78442"/>
        <dbReference type="ChEBI" id="CHEBI:78520"/>
        <dbReference type="ChEBI" id="CHEBI:456215"/>
        <dbReference type="EC" id="6.1.1.17"/>
    </reaction>
</comment>
<dbReference type="PROSITE" id="PS00178">
    <property type="entry name" value="AA_TRNA_LIGASE_I"/>
    <property type="match status" value="1"/>
</dbReference>
<dbReference type="InterPro" id="IPR000924">
    <property type="entry name" value="Glu/Gln-tRNA-synth"/>
</dbReference>
<dbReference type="PRINTS" id="PR00987">
    <property type="entry name" value="TRNASYNTHGLU"/>
</dbReference>
<dbReference type="Gene3D" id="1.10.10.350">
    <property type="match status" value="1"/>
</dbReference>
<dbReference type="PANTHER" id="PTHR43311">
    <property type="entry name" value="GLUTAMATE--TRNA LIGASE"/>
    <property type="match status" value="1"/>
</dbReference>
<dbReference type="Gene3D" id="3.40.50.620">
    <property type="entry name" value="HUPs"/>
    <property type="match status" value="1"/>
</dbReference>
<evidence type="ECO:0000313" key="11">
    <source>
        <dbReference type="EMBL" id="PZQ23346.1"/>
    </source>
</evidence>
<keyword evidence="2 8" id="KW-0963">Cytoplasm</keyword>
<feature type="short sequence motif" description="'HIGH' region" evidence="8">
    <location>
        <begin position="9"/>
        <end position="19"/>
    </location>
</feature>
<dbReference type="GO" id="GO:0006424">
    <property type="term" value="P:glutamyl-tRNA aminoacylation"/>
    <property type="evidence" value="ECO:0007669"/>
    <property type="project" value="UniProtKB-UniRule"/>
</dbReference>
<evidence type="ECO:0000256" key="6">
    <source>
        <dbReference type="ARBA" id="ARBA00022917"/>
    </source>
</evidence>
<dbReference type="HAMAP" id="MF_00022">
    <property type="entry name" value="Glu_tRNA_synth_type1"/>
    <property type="match status" value="1"/>
</dbReference>
<feature type="domain" description="Aminoacyl-tRNA synthetase class I anticodon-binding" evidence="10">
    <location>
        <begin position="329"/>
        <end position="434"/>
    </location>
</feature>
<dbReference type="EMBL" id="QFPJ01000007">
    <property type="protein sequence ID" value="PZQ23346.1"/>
    <property type="molecule type" value="Genomic_DNA"/>
</dbReference>
<comment type="caution">
    <text evidence="8">Lacks conserved residue(s) required for the propagation of feature annotation.</text>
</comment>
<feature type="domain" description="Glutamyl/glutaminyl-tRNA synthetase class Ib catalytic" evidence="9">
    <location>
        <begin position="3"/>
        <end position="267"/>
    </location>
</feature>
<dbReference type="InterPro" id="IPR020058">
    <property type="entry name" value="Glu/Gln-tRNA-synth_Ib_cat-dom"/>
</dbReference>
<feature type="short sequence motif" description="'KMSKS' region" evidence="8">
    <location>
        <begin position="233"/>
        <end position="237"/>
    </location>
</feature>
<organism evidence="11 12">
    <name type="scientific">Sphingopyxis macrogoltabida</name>
    <name type="common">Sphingomonas macrogoltabidus</name>
    <dbReference type="NCBI Taxonomy" id="33050"/>
    <lineage>
        <taxon>Bacteria</taxon>
        <taxon>Pseudomonadati</taxon>
        <taxon>Pseudomonadota</taxon>
        <taxon>Alphaproteobacteria</taxon>
        <taxon>Sphingomonadales</taxon>
        <taxon>Sphingomonadaceae</taxon>
        <taxon>Sphingopyxis</taxon>
    </lineage>
</organism>
<keyword evidence="7 8" id="KW-0030">Aminoacyl-tRNA synthetase</keyword>
<keyword evidence="4 8" id="KW-0547">Nucleotide-binding</keyword>
<evidence type="ECO:0000256" key="5">
    <source>
        <dbReference type="ARBA" id="ARBA00022840"/>
    </source>
</evidence>
<comment type="subcellular location">
    <subcellularLocation>
        <location evidence="8">Cytoplasm</location>
    </subcellularLocation>
</comment>
<gene>
    <name evidence="8" type="primary">gltX</name>
    <name evidence="11" type="ORF">DI569_04390</name>
</gene>
<sequence length="435" mass="47112">MTVTTRFAPSPTGSLHVGNVRTAIHNWMWARRHGGRFLLRIDDTDLERSKEAYVDGIRADLAWLGLDVDGEARQSERFALYDAEFDRLKAAGRVYACYETPEELDIRRKILLSRGLPPVYERRPADAPVPEGVAPHWRFRLDHAAPIEWADMVRGDQHFEPQTLSDPVVRRADGSWLYLLPSVIDDIAMGITHVVRGEDHVSNTAAQIQMFAALGAAPPAFAHEALLVGSEGKLSKRLGSLGMAGLRDAGIEPIALVALLARLGTSDPVEPVTSPAPLIDSIDFARFGRAPARFDEDELALLNQKILHQTGYDAVAARLPAAITEARWNAIRPNLMTVAEAADWVPVFDGPFDPPAPDAADRAVLAAAAAAAPAIDWAADPWHALTGAAKAATGAKGRALFLPLRRALTGRDHGPDMGELLPLIDRGQALARLAG</sequence>
<evidence type="ECO:0000256" key="1">
    <source>
        <dbReference type="ARBA" id="ARBA00007894"/>
    </source>
</evidence>
<dbReference type="InterPro" id="IPR014729">
    <property type="entry name" value="Rossmann-like_a/b/a_fold"/>
</dbReference>
<dbReference type="InterPro" id="IPR004527">
    <property type="entry name" value="Glu-tRNA-ligase_bac/mito"/>
</dbReference>
<dbReference type="GO" id="GO:0004818">
    <property type="term" value="F:glutamate-tRNA ligase activity"/>
    <property type="evidence" value="ECO:0007669"/>
    <property type="project" value="UniProtKB-UniRule"/>
</dbReference>
<evidence type="ECO:0000259" key="10">
    <source>
        <dbReference type="Pfam" id="PF19269"/>
    </source>
</evidence>
<evidence type="ECO:0000256" key="8">
    <source>
        <dbReference type="HAMAP-Rule" id="MF_00022"/>
    </source>
</evidence>
<evidence type="ECO:0000313" key="12">
    <source>
        <dbReference type="Proteomes" id="UP000248597"/>
    </source>
</evidence>
<reference evidence="11 12" key="1">
    <citation type="submission" date="2017-08" db="EMBL/GenBank/DDBJ databases">
        <title>Infants hospitalized years apart are colonized by the same room-sourced microbial strains.</title>
        <authorList>
            <person name="Brooks B."/>
            <person name="Olm M.R."/>
            <person name="Firek B.A."/>
            <person name="Baker R."/>
            <person name="Thomas B.C."/>
            <person name="Morowitz M.J."/>
            <person name="Banfield J.F."/>
        </authorList>
    </citation>
    <scope>NUCLEOTIDE SEQUENCE [LARGE SCALE GENOMIC DNA]</scope>
    <source>
        <strain evidence="11">S2_005_003_R2_47</strain>
    </source>
</reference>
<evidence type="ECO:0000256" key="2">
    <source>
        <dbReference type="ARBA" id="ARBA00022490"/>
    </source>
</evidence>
<evidence type="ECO:0000256" key="4">
    <source>
        <dbReference type="ARBA" id="ARBA00022741"/>
    </source>
</evidence>
<evidence type="ECO:0000259" key="9">
    <source>
        <dbReference type="Pfam" id="PF00749"/>
    </source>
</evidence>
<dbReference type="Pfam" id="PF00749">
    <property type="entry name" value="tRNA-synt_1c"/>
    <property type="match status" value="1"/>
</dbReference>
<keyword evidence="5 8" id="KW-0067">ATP-binding</keyword>
<evidence type="ECO:0000256" key="7">
    <source>
        <dbReference type="ARBA" id="ARBA00023146"/>
    </source>
</evidence>
<keyword evidence="3 8" id="KW-0436">Ligase</keyword>
<dbReference type="PANTHER" id="PTHR43311:SF2">
    <property type="entry name" value="GLUTAMATE--TRNA LIGASE, MITOCHONDRIAL-RELATED"/>
    <property type="match status" value="1"/>
</dbReference>
<dbReference type="Proteomes" id="UP000248597">
    <property type="component" value="Unassembled WGS sequence"/>
</dbReference>
<dbReference type="InterPro" id="IPR020751">
    <property type="entry name" value="aa-tRNA-synth_I_codon-bd_sub2"/>
</dbReference>
<comment type="subunit">
    <text evidence="8">Monomer.</text>
</comment>
<comment type="caution">
    <text evidence="11">The sequence shown here is derived from an EMBL/GenBank/DDBJ whole genome shotgun (WGS) entry which is preliminary data.</text>
</comment>
<dbReference type="GO" id="GO:0005737">
    <property type="term" value="C:cytoplasm"/>
    <property type="evidence" value="ECO:0007669"/>
    <property type="project" value="UniProtKB-SubCell"/>
</dbReference>
<comment type="similarity">
    <text evidence="1 8">Belongs to the class-I aminoacyl-tRNA synthetase family. Glutamate--tRNA ligase type 1 subfamily.</text>
</comment>
<protein>
    <recommendedName>
        <fullName evidence="8">Glutamate--tRNA ligase</fullName>
        <ecNumber evidence="8">6.1.1.17</ecNumber>
    </recommendedName>
    <alternativeName>
        <fullName evidence="8">Glutamyl-tRNA synthetase</fullName>
        <shortName evidence="8">GluRS</shortName>
    </alternativeName>
</protein>
<comment type="function">
    <text evidence="8">Catalyzes the attachment of glutamate to tRNA(Glu) in a two-step reaction: glutamate is first activated by ATP to form Glu-AMP and then transferred to the acceptor end of tRNA(Glu).</text>
</comment>
<accession>A0A2W5L2C6</accession>
<feature type="binding site" evidence="8">
    <location>
        <position position="236"/>
    </location>
    <ligand>
        <name>ATP</name>
        <dbReference type="ChEBI" id="CHEBI:30616"/>
    </ligand>
</feature>
<dbReference type="AlphaFoldDB" id="A0A2W5L2C6"/>
<dbReference type="InterPro" id="IPR049940">
    <property type="entry name" value="GluQ/Sye"/>
</dbReference>
<keyword evidence="6 8" id="KW-0648">Protein biosynthesis</keyword>
<dbReference type="EC" id="6.1.1.17" evidence="8"/>
<dbReference type="GO" id="GO:0005524">
    <property type="term" value="F:ATP binding"/>
    <property type="evidence" value="ECO:0007669"/>
    <property type="project" value="UniProtKB-UniRule"/>
</dbReference>